<sequence>MATRYSLRTRAQAPDAPVSRANNKGSPYIHGTAETPLESLTSDSEQGYNSAPPVTSPKRSYAEAVSRSPSPLVERENVVSLETTNKNNLQSIASPARGAEGAVPKGNTRPTIEEDGTSWTTVTGRRPRSTASSRRSGENRKKARTGVSVPSAREVLSQSQRQTVDAAEAALTNTERSRVREREHMVGISENPATAGPSRPKGKGVDPKNWGATGIEESDLDIDRQRAAIQTWNAVREAQLSVQNDSSDERKPSISDRAHGSARDNTERQSKIDRLNALRAAAAEIEAELSSTHRVESPDIVEVPEPPAVRGSKGKPKRSSKPPKLGKTVVDNDNKRRSKEPRHSNRREDSILRPVNQVHKKSFIGRTLNRMRKSQNQSSGSESSDSESSSNSGSSDDPRESDSEPSSPSSSSSSSSSSDESDDNSSSSSSSSSDHGKRSKRAKHKKRSSKKKSSKKSRKHSGRTTIKPVPPSENYDGTADTRVFNRFMTQYIAYVEDGNLSKSRRVPHVSHFLTGKAYDFYDTTVAGNTDRWKLADFFSELFDYCFPVNFRDELRKRLTRCYQDDKTVRHYAHELTELFNNIGTYSKREKVVKLWHGLRKEIQAELWKKSLHPDRSKWKSVVKWAERIEISINASATVRQPKDKKGGKPPGNSGGSGNGGPPRPGGGSGGNSHNYRGGSGPA</sequence>
<feature type="compositionally biased region" description="Low complexity" evidence="1">
    <location>
        <begin position="404"/>
        <end position="433"/>
    </location>
</feature>
<proteinExistence type="predicted"/>
<dbReference type="Pfam" id="PF03732">
    <property type="entry name" value="Retrotrans_gag"/>
    <property type="match status" value="1"/>
</dbReference>
<dbReference type="EMBL" id="ML213528">
    <property type="protein sequence ID" value="TFK46735.1"/>
    <property type="molecule type" value="Genomic_DNA"/>
</dbReference>
<feature type="compositionally biased region" description="Gly residues" evidence="1">
    <location>
        <begin position="648"/>
        <end position="670"/>
    </location>
</feature>
<gene>
    <name evidence="3" type="ORF">OE88DRAFT_1739336</name>
</gene>
<feature type="region of interest" description="Disordered" evidence="1">
    <location>
        <begin position="288"/>
        <end position="478"/>
    </location>
</feature>
<feature type="compositionally biased region" description="Polar residues" evidence="1">
    <location>
        <begin position="38"/>
        <end position="53"/>
    </location>
</feature>
<reference evidence="3 4" key="1">
    <citation type="journal article" date="2019" name="Nat. Ecol. Evol.">
        <title>Megaphylogeny resolves global patterns of mushroom evolution.</title>
        <authorList>
            <person name="Varga T."/>
            <person name="Krizsan K."/>
            <person name="Foldi C."/>
            <person name="Dima B."/>
            <person name="Sanchez-Garcia M."/>
            <person name="Sanchez-Ramirez S."/>
            <person name="Szollosi G.J."/>
            <person name="Szarkandi J.G."/>
            <person name="Papp V."/>
            <person name="Albert L."/>
            <person name="Andreopoulos W."/>
            <person name="Angelini C."/>
            <person name="Antonin V."/>
            <person name="Barry K.W."/>
            <person name="Bougher N.L."/>
            <person name="Buchanan P."/>
            <person name="Buyck B."/>
            <person name="Bense V."/>
            <person name="Catcheside P."/>
            <person name="Chovatia M."/>
            <person name="Cooper J."/>
            <person name="Damon W."/>
            <person name="Desjardin D."/>
            <person name="Finy P."/>
            <person name="Geml J."/>
            <person name="Haridas S."/>
            <person name="Hughes K."/>
            <person name="Justo A."/>
            <person name="Karasinski D."/>
            <person name="Kautmanova I."/>
            <person name="Kiss B."/>
            <person name="Kocsube S."/>
            <person name="Kotiranta H."/>
            <person name="LaButti K.M."/>
            <person name="Lechner B.E."/>
            <person name="Liimatainen K."/>
            <person name="Lipzen A."/>
            <person name="Lukacs Z."/>
            <person name="Mihaltcheva S."/>
            <person name="Morgado L.N."/>
            <person name="Niskanen T."/>
            <person name="Noordeloos M.E."/>
            <person name="Ohm R.A."/>
            <person name="Ortiz-Santana B."/>
            <person name="Ovrebo C."/>
            <person name="Racz N."/>
            <person name="Riley R."/>
            <person name="Savchenko A."/>
            <person name="Shiryaev A."/>
            <person name="Soop K."/>
            <person name="Spirin V."/>
            <person name="Szebenyi C."/>
            <person name="Tomsovsky M."/>
            <person name="Tulloss R.E."/>
            <person name="Uehling J."/>
            <person name="Grigoriev I.V."/>
            <person name="Vagvolgyi C."/>
            <person name="Papp T."/>
            <person name="Martin F.M."/>
            <person name="Miettinen O."/>
            <person name="Hibbett D.S."/>
            <person name="Nagy L.G."/>
        </authorList>
    </citation>
    <scope>NUCLEOTIDE SEQUENCE [LARGE SCALE GENOMIC DNA]</scope>
    <source>
        <strain evidence="3 4">OMC1185</strain>
    </source>
</reference>
<feature type="compositionally biased region" description="Basic residues" evidence="1">
    <location>
        <begin position="312"/>
        <end position="321"/>
    </location>
</feature>
<feature type="compositionally biased region" description="Basic and acidic residues" evidence="1">
    <location>
        <begin position="175"/>
        <end position="185"/>
    </location>
</feature>
<name>A0A5C3MPL6_9AGAM</name>
<feature type="compositionally biased region" description="Polar residues" evidence="1">
    <location>
        <begin position="80"/>
        <end position="93"/>
    </location>
</feature>
<feature type="region of interest" description="Disordered" evidence="1">
    <location>
        <begin position="239"/>
        <end position="271"/>
    </location>
</feature>
<keyword evidence="4" id="KW-1185">Reference proteome</keyword>
<dbReference type="AlphaFoldDB" id="A0A5C3MPL6"/>
<accession>A0A5C3MPL6</accession>
<evidence type="ECO:0000313" key="4">
    <source>
        <dbReference type="Proteomes" id="UP000305948"/>
    </source>
</evidence>
<feature type="domain" description="Retrotransposon gag" evidence="2">
    <location>
        <begin position="509"/>
        <end position="599"/>
    </location>
</feature>
<dbReference type="Proteomes" id="UP000305948">
    <property type="component" value="Unassembled WGS sequence"/>
</dbReference>
<feature type="region of interest" description="Disordered" evidence="1">
    <location>
        <begin position="635"/>
        <end position="682"/>
    </location>
</feature>
<evidence type="ECO:0000256" key="1">
    <source>
        <dbReference type="SAM" id="MobiDB-lite"/>
    </source>
</evidence>
<feature type="region of interest" description="Disordered" evidence="1">
    <location>
        <begin position="1"/>
        <end position="222"/>
    </location>
</feature>
<feature type="compositionally biased region" description="Low complexity" evidence="1">
    <location>
        <begin position="374"/>
        <end position="395"/>
    </location>
</feature>
<evidence type="ECO:0000313" key="3">
    <source>
        <dbReference type="EMBL" id="TFK46735.1"/>
    </source>
</evidence>
<feature type="compositionally biased region" description="Basic residues" evidence="1">
    <location>
        <begin position="358"/>
        <end position="373"/>
    </location>
</feature>
<organism evidence="3 4">
    <name type="scientific">Heliocybe sulcata</name>
    <dbReference type="NCBI Taxonomy" id="5364"/>
    <lineage>
        <taxon>Eukaryota</taxon>
        <taxon>Fungi</taxon>
        <taxon>Dikarya</taxon>
        <taxon>Basidiomycota</taxon>
        <taxon>Agaricomycotina</taxon>
        <taxon>Agaricomycetes</taxon>
        <taxon>Gloeophyllales</taxon>
        <taxon>Gloeophyllaceae</taxon>
        <taxon>Heliocybe</taxon>
    </lineage>
</organism>
<feature type="compositionally biased region" description="Basic residues" evidence="1">
    <location>
        <begin position="437"/>
        <end position="462"/>
    </location>
</feature>
<evidence type="ECO:0000259" key="2">
    <source>
        <dbReference type="Pfam" id="PF03732"/>
    </source>
</evidence>
<dbReference type="InterPro" id="IPR005162">
    <property type="entry name" value="Retrotrans_gag_dom"/>
</dbReference>
<dbReference type="OrthoDB" id="3267748at2759"/>
<feature type="compositionally biased region" description="Basic and acidic residues" evidence="1">
    <location>
        <begin position="247"/>
        <end position="271"/>
    </location>
</feature>
<dbReference type="STRING" id="5364.A0A5C3MPL6"/>
<protein>
    <recommendedName>
        <fullName evidence="2">Retrotransposon gag domain-containing protein</fullName>
    </recommendedName>
</protein>
<feature type="compositionally biased region" description="Basic and acidic residues" evidence="1">
    <location>
        <begin position="330"/>
        <end position="351"/>
    </location>
</feature>